<feature type="transmembrane region" description="Helical" evidence="1">
    <location>
        <begin position="44"/>
        <end position="66"/>
    </location>
</feature>
<dbReference type="AlphaFoldDB" id="A0A4Y2HQS2"/>
<proteinExistence type="predicted"/>
<evidence type="ECO:0000256" key="1">
    <source>
        <dbReference type="SAM" id="Phobius"/>
    </source>
</evidence>
<evidence type="ECO:0000313" key="2">
    <source>
        <dbReference type="EMBL" id="GBM67379.1"/>
    </source>
</evidence>
<keyword evidence="3" id="KW-1185">Reference proteome</keyword>
<keyword evidence="1" id="KW-0812">Transmembrane</keyword>
<protein>
    <submittedName>
        <fullName evidence="2">Uncharacterized protein</fullName>
    </submittedName>
</protein>
<dbReference type="Proteomes" id="UP000499080">
    <property type="component" value="Unassembled WGS sequence"/>
</dbReference>
<organism evidence="2 3">
    <name type="scientific">Araneus ventricosus</name>
    <name type="common">Orbweaver spider</name>
    <name type="synonym">Epeira ventricosa</name>
    <dbReference type="NCBI Taxonomy" id="182803"/>
    <lineage>
        <taxon>Eukaryota</taxon>
        <taxon>Metazoa</taxon>
        <taxon>Ecdysozoa</taxon>
        <taxon>Arthropoda</taxon>
        <taxon>Chelicerata</taxon>
        <taxon>Arachnida</taxon>
        <taxon>Araneae</taxon>
        <taxon>Araneomorphae</taxon>
        <taxon>Entelegynae</taxon>
        <taxon>Araneoidea</taxon>
        <taxon>Araneidae</taxon>
        <taxon>Araneus</taxon>
    </lineage>
</organism>
<accession>A0A4Y2HQS2</accession>
<keyword evidence="1" id="KW-0472">Membrane</keyword>
<feature type="transmembrane region" description="Helical" evidence="1">
    <location>
        <begin position="110"/>
        <end position="128"/>
    </location>
</feature>
<dbReference type="EMBL" id="BGPR01002080">
    <property type="protein sequence ID" value="GBM67379.1"/>
    <property type="molecule type" value="Genomic_DNA"/>
</dbReference>
<gene>
    <name evidence="2" type="ORF">AVEN_169606_1</name>
</gene>
<reference evidence="2 3" key="1">
    <citation type="journal article" date="2019" name="Sci. Rep.">
        <title>Orb-weaving spider Araneus ventricosus genome elucidates the spidroin gene catalogue.</title>
        <authorList>
            <person name="Kono N."/>
            <person name="Nakamura H."/>
            <person name="Ohtoshi R."/>
            <person name="Moran D.A.P."/>
            <person name="Shinohara A."/>
            <person name="Yoshida Y."/>
            <person name="Fujiwara M."/>
            <person name="Mori M."/>
            <person name="Tomita M."/>
            <person name="Arakawa K."/>
        </authorList>
    </citation>
    <scope>NUCLEOTIDE SEQUENCE [LARGE SCALE GENOMIC DNA]</scope>
</reference>
<evidence type="ECO:0000313" key="3">
    <source>
        <dbReference type="Proteomes" id="UP000499080"/>
    </source>
</evidence>
<sequence>MVTCCLSWGLLALWVASSWMVSYLIPVGLRIGDFGVKEPVVGPLFLYFGYLYFIMGSSCFMGSFHMDDILSYSLVTSDWGRALCDRASCWSSIFVLLVICGLSWRLLALWVAFSWIASYLISVWLRIVV</sequence>
<keyword evidence="1" id="KW-1133">Transmembrane helix</keyword>
<comment type="caution">
    <text evidence="2">The sequence shown here is derived from an EMBL/GenBank/DDBJ whole genome shotgun (WGS) entry which is preliminary data.</text>
</comment>
<name>A0A4Y2HQS2_ARAVE</name>